<evidence type="ECO:0000259" key="10">
    <source>
        <dbReference type="Pfam" id="PF02875"/>
    </source>
</evidence>
<comment type="caution">
    <text evidence="7">Lacks conserved residue(s) required for the propagation of feature annotation.</text>
</comment>
<comment type="subcellular location">
    <subcellularLocation>
        <location evidence="1 7 8">Cytoplasm</location>
    </subcellularLocation>
</comment>
<dbReference type="InterPro" id="IPR005762">
    <property type="entry name" value="MurD"/>
</dbReference>
<feature type="transmembrane region" description="Helical" evidence="9">
    <location>
        <begin position="12"/>
        <end position="33"/>
    </location>
</feature>
<dbReference type="PANTHER" id="PTHR43692:SF1">
    <property type="entry name" value="UDP-N-ACETYLMURAMOYLALANINE--D-GLUTAMATE LIGASE"/>
    <property type="match status" value="1"/>
</dbReference>
<keyword evidence="7 8" id="KW-0961">Cell wall biogenesis/degradation</keyword>
<dbReference type="Pfam" id="PF08245">
    <property type="entry name" value="Mur_ligase_M"/>
    <property type="match status" value="1"/>
</dbReference>
<keyword evidence="5 7" id="KW-0547">Nucleotide-binding</keyword>
<dbReference type="GO" id="GO:0071555">
    <property type="term" value="P:cell wall organization"/>
    <property type="evidence" value="ECO:0007669"/>
    <property type="project" value="UniProtKB-KW"/>
</dbReference>
<dbReference type="Gene3D" id="3.40.50.720">
    <property type="entry name" value="NAD(P)-binding Rossmann-like Domain"/>
    <property type="match status" value="1"/>
</dbReference>
<keyword evidence="4 7" id="KW-0436">Ligase</keyword>
<comment type="similarity">
    <text evidence="7">Belongs to the MurCDEF family.</text>
</comment>
<dbReference type="GO" id="GO:0009252">
    <property type="term" value="P:peptidoglycan biosynthetic process"/>
    <property type="evidence" value="ECO:0007669"/>
    <property type="project" value="UniProtKB-UniRule"/>
</dbReference>
<reference evidence="12" key="1">
    <citation type="submission" date="2021-03" db="EMBL/GenBank/DDBJ databases">
        <title>Description of Psychrosphaera ytuae sp. nov. isolated from deep sea sediment of South China Sea.</title>
        <authorList>
            <person name="Zhang J."/>
            <person name="Xu X.-D."/>
        </authorList>
    </citation>
    <scope>NUCLEOTIDE SEQUENCE</scope>
    <source>
        <strain evidence="12">MTZ26</strain>
    </source>
</reference>
<keyword evidence="9" id="KW-1133">Transmembrane helix</keyword>
<dbReference type="GO" id="GO:0051301">
    <property type="term" value="P:cell division"/>
    <property type="evidence" value="ECO:0007669"/>
    <property type="project" value="UniProtKB-KW"/>
</dbReference>
<dbReference type="SUPFAM" id="SSF53244">
    <property type="entry name" value="MurD-like peptide ligases, peptide-binding domain"/>
    <property type="match status" value="1"/>
</dbReference>
<keyword evidence="3 7" id="KW-0963">Cytoplasm</keyword>
<dbReference type="InterPro" id="IPR036565">
    <property type="entry name" value="Mur-like_cat_sf"/>
</dbReference>
<protein>
    <recommendedName>
        <fullName evidence="7 8">UDP-N-acetylmuramoylalanine--D-glutamate ligase</fullName>
        <ecNumber evidence="7 8">6.3.2.9</ecNumber>
    </recommendedName>
    <alternativeName>
        <fullName evidence="7">D-glutamic acid-adding enzyme</fullName>
    </alternativeName>
    <alternativeName>
        <fullName evidence="7">UDP-N-acetylmuramoyl-L-alanyl-D-glutamate synthetase</fullName>
    </alternativeName>
</protein>
<keyword evidence="7 8" id="KW-0573">Peptidoglycan synthesis</keyword>
<comment type="pathway">
    <text evidence="2 7 8">Cell wall biogenesis; peptidoglycan biosynthesis.</text>
</comment>
<evidence type="ECO:0000256" key="2">
    <source>
        <dbReference type="ARBA" id="ARBA00004752"/>
    </source>
</evidence>
<feature type="domain" description="Mur ligase central" evidence="11">
    <location>
        <begin position="120"/>
        <end position="295"/>
    </location>
</feature>
<dbReference type="GO" id="GO:0008360">
    <property type="term" value="P:regulation of cell shape"/>
    <property type="evidence" value="ECO:0007669"/>
    <property type="project" value="UniProtKB-KW"/>
</dbReference>
<evidence type="ECO:0000256" key="7">
    <source>
        <dbReference type="HAMAP-Rule" id="MF_00639"/>
    </source>
</evidence>
<dbReference type="InterPro" id="IPR013221">
    <property type="entry name" value="Mur_ligase_cen"/>
</dbReference>
<dbReference type="EMBL" id="CP072110">
    <property type="protein sequence ID" value="QTH65086.1"/>
    <property type="molecule type" value="Genomic_DNA"/>
</dbReference>
<gene>
    <name evidence="7 12" type="primary">murD</name>
    <name evidence="12" type="ORF">J1N51_06515</name>
</gene>
<dbReference type="SUPFAM" id="SSF53623">
    <property type="entry name" value="MurD-like peptide ligases, catalytic domain"/>
    <property type="match status" value="1"/>
</dbReference>
<dbReference type="InterPro" id="IPR036615">
    <property type="entry name" value="Mur_ligase_C_dom_sf"/>
</dbReference>
<dbReference type="Pfam" id="PF02875">
    <property type="entry name" value="Mur_ligase_C"/>
    <property type="match status" value="1"/>
</dbReference>
<dbReference type="PANTHER" id="PTHR43692">
    <property type="entry name" value="UDP-N-ACETYLMURAMOYLALANINE--D-GLUTAMATE LIGASE"/>
    <property type="match status" value="1"/>
</dbReference>
<evidence type="ECO:0000313" key="13">
    <source>
        <dbReference type="Proteomes" id="UP000682739"/>
    </source>
</evidence>
<organism evidence="12 13">
    <name type="scientific">Psychrosphaera ytuae</name>
    <dbReference type="NCBI Taxonomy" id="2820710"/>
    <lineage>
        <taxon>Bacteria</taxon>
        <taxon>Pseudomonadati</taxon>
        <taxon>Pseudomonadota</taxon>
        <taxon>Gammaproteobacteria</taxon>
        <taxon>Alteromonadales</taxon>
        <taxon>Pseudoalteromonadaceae</taxon>
        <taxon>Psychrosphaera</taxon>
    </lineage>
</organism>
<comment type="function">
    <text evidence="7 8">Cell wall formation. Catalyzes the addition of glutamate to the nucleotide precursor UDP-N-acetylmuramoyl-L-alanine (UMA).</text>
</comment>
<keyword evidence="13" id="KW-1185">Reference proteome</keyword>
<sequence length="471" mass="51252">MKQTSTYLTSLSNAKVALVGLGLTGMSMLRYLLEHNITPDVFDSRETPPINAQHDELLAQVSCQFGPIPTKQFSDYDLVLISPGISLKEPALQYANSIGIDVFCDIELFARVNTKPVIAVTASNGKSTVVAWLTDFLNRIGKKAVACGNFGVPVLDVIDQSVDVFVMELSSFQLDTTESLVCTAASVLNITPDHLDRYESFADYAASKRKIYRHAQLVLANADDELTHPLQERHSEDSTAVQFFGLQSPFESMMWSYEPATGELIHHQNVITNLNQGQMRGHHNGLNALAVLALASSLDINVEQHLDKLHAFSGLVHRCQPIKEWHGIRFIDDSKATNVASTIAAVSGLANGKNIVLIAGGDAKGADLSELKAPIEPHIKALIALGKDKAGFAQVVEPNVLSFVDDMSEAVERAIEKAQSGDIVLLSPACASIDMFQNYQARAAAFIQAVTIQTNEREKSELDSTEHEVPS</sequence>
<dbReference type="Gene3D" id="3.90.190.20">
    <property type="entry name" value="Mur ligase, C-terminal domain"/>
    <property type="match status" value="1"/>
</dbReference>
<dbReference type="KEGG" id="psym:J1N51_06515"/>
<evidence type="ECO:0000256" key="3">
    <source>
        <dbReference type="ARBA" id="ARBA00022490"/>
    </source>
</evidence>
<dbReference type="GO" id="GO:0005737">
    <property type="term" value="C:cytoplasm"/>
    <property type="evidence" value="ECO:0007669"/>
    <property type="project" value="UniProtKB-SubCell"/>
</dbReference>
<keyword evidence="9" id="KW-0472">Membrane</keyword>
<proteinExistence type="inferred from homology"/>
<evidence type="ECO:0000256" key="6">
    <source>
        <dbReference type="ARBA" id="ARBA00022840"/>
    </source>
</evidence>
<dbReference type="NCBIfam" id="TIGR01087">
    <property type="entry name" value="murD"/>
    <property type="match status" value="1"/>
</dbReference>
<evidence type="ECO:0000256" key="4">
    <source>
        <dbReference type="ARBA" id="ARBA00022598"/>
    </source>
</evidence>
<evidence type="ECO:0000313" key="12">
    <source>
        <dbReference type="EMBL" id="QTH65086.1"/>
    </source>
</evidence>
<dbReference type="Gene3D" id="3.40.1190.10">
    <property type="entry name" value="Mur-like, catalytic domain"/>
    <property type="match status" value="1"/>
</dbReference>
<keyword evidence="7 8" id="KW-0133">Cell shape</keyword>
<evidence type="ECO:0000256" key="9">
    <source>
        <dbReference type="SAM" id="Phobius"/>
    </source>
</evidence>
<dbReference type="Pfam" id="PF21799">
    <property type="entry name" value="MurD-like_N"/>
    <property type="match status" value="1"/>
</dbReference>
<evidence type="ECO:0000259" key="11">
    <source>
        <dbReference type="Pfam" id="PF08245"/>
    </source>
</evidence>
<comment type="catalytic activity">
    <reaction evidence="7 8">
        <text>UDP-N-acetyl-alpha-D-muramoyl-L-alanine + D-glutamate + ATP = UDP-N-acetyl-alpha-D-muramoyl-L-alanyl-D-glutamate + ADP + phosphate + H(+)</text>
        <dbReference type="Rhea" id="RHEA:16429"/>
        <dbReference type="ChEBI" id="CHEBI:15378"/>
        <dbReference type="ChEBI" id="CHEBI:29986"/>
        <dbReference type="ChEBI" id="CHEBI:30616"/>
        <dbReference type="ChEBI" id="CHEBI:43474"/>
        <dbReference type="ChEBI" id="CHEBI:83898"/>
        <dbReference type="ChEBI" id="CHEBI:83900"/>
        <dbReference type="ChEBI" id="CHEBI:456216"/>
        <dbReference type="EC" id="6.3.2.9"/>
    </reaction>
</comment>
<keyword evidence="7 8" id="KW-0131">Cell cycle</keyword>
<dbReference type="SUPFAM" id="SSF51984">
    <property type="entry name" value="MurCD N-terminal domain"/>
    <property type="match status" value="1"/>
</dbReference>
<dbReference type="EC" id="6.3.2.9" evidence="7 8"/>
<evidence type="ECO:0000256" key="1">
    <source>
        <dbReference type="ARBA" id="ARBA00004496"/>
    </source>
</evidence>
<name>A0A975HJ98_9GAMM</name>
<dbReference type="GO" id="GO:0005524">
    <property type="term" value="F:ATP binding"/>
    <property type="evidence" value="ECO:0007669"/>
    <property type="project" value="UniProtKB-UniRule"/>
</dbReference>
<dbReference type="HAMAP" id="MF_00639">
    <property type="entry name" value="MurD"/>
    <property type="match status" value="1"/>
</dbReference>
<dbReference type="GO" id="GO:0008764">
    <property type="term" value="F:UDP-N-acetylmuramoylalanine-D-glutamate ligase activity"/>
    <property type="evidence" value="ECO:0007669"/>
    <property type="project" value="UniProtKB-UniRule"/>
</dbReference>
<feature type="domain" description="Mur ligase C-terminal" evidence="10">
    <location>
        <begin position="317"/>
        <end position="430"/>
    </location>
</feature>
<keyword evidence="7 8" id="KW-0132">Cell division</keyword>
<keyword evidence="9" id="KW-0812">Transmembrane</keyword>
<dbReference type="AlphaFoldDB" id="A0A975HJ98"/>
<evidence type="ECO:0000256" key="5">
    <source>
        <dbReference type="ARBA" id="ARBA00022741"/>
    </source>
</evidence>
<dbReference type="Proteomes" id="UP000682739">
    <property type="component" value="Chromosome"/>
</dbReference>
<accession>A0A975HJ98</accession>
<keyword evidence="6 7" id="KW-0067">ATP-binding</keyword>
<dbReference type="RefSeq" id="WP_208833121.1">
    <property type="nucleotide sequence ID" value="NZ_CP072110.1"/>
</dbReference>
<dbReference type="InterPro" id="IPR004101">
    <property type="entry name" value="Mur_ligase_C"/>
</dbReference>
<evidence type="ECO:0000256" key="8">
    <source>
        <dbReference type="RuleBase" id="RU003664"/>
    </source>
</evidence>